<name>A0A4Q4N1B0_ALTAL</name>
<dbReference type="Gene3D" id="3.40.50.1820">
    <property type="entry name" value="alpha/beta hydrolase"/>
    <property type="match status" value="1"/>
</dbReference>
<feature type="signal peptide" evidence="2">
    <location>
        <begin position="1"/>
        <end position="22"/>
    </location>
</feature>
<dbReference type="VEuPathDB" id="FungiDB:CC77DRAFT_1020202"/>
<dbReference type="InterPro" id="IPR029058">
    <property type="entry name" value="AB_hydrolase_fold"/>
</dbReference>
<protein>
    <submittedName>
        <fullName evidence="3">Uncharacterized protein</fullName>
    </submittedName>
</protein>
<evidence type="ECO:0000256" key="2">
    <source>
        <dbReference type="SAM" id="SignalP"/>
    </source>
</evidence>
<evidence type="ECO:0000313" key="4">
    <source>
        <dbReference type="Proteomes" id="UP000291422"/>
    </source>
</evidence>
<reference evidence="4" key="1">
    <citation type="journal article" date="2019" name="bioRxiv">
        <title>Genomics, evolutionary history and diagnostics of the Alternaria alternata species group including apple and Asian pear pathotypes.</title>
        <authorList>
            <person name="Armitage A.D."/>
            <person name="Cockerton H.M."/>
            <person name="Sreenivasaprasad S."/>
            <person name="Woodhall J.W."/>
            <person name="Lane C.R."/>
            <person name="Harrison R.J."/>
            <person name="Clarkson J.P."/>
        </authorList>
    </citation>
    <scope>NUCLEOTIDE SEQUENCE [LARGE SCALE GENOMIC DNA]</scope>
    <source>
        <strain evidence="4">FERA 1177</strain>
    </source>
</reference>
<dbReference type="EMBL" id="PDXD01000055">
    <property type="protein sequence ID" value="RYN67277.1"/>
    <property type="molecule type" value="Genomic_DNA"/>
</dbReference>
<comment type="caution">
    <text evidence="3">The sequence shown here is derived from an EMBL/GenBank/DDBJ whole genome shotgun (WGS) entry which is preliminary data.</text>
</comment>
<gene>
    <name evidence="3" type="ORF">AA0117_g11668</name>
</gene>
<proteinExistence type="predicted"/>
<feature type="chain" id="PRO_5020544443" evidence="2">
    <location>
        <begin position="23"/>
        <end position="102"/>
    </location>
</feature>
<comment type="pathway">
    <text evidence="1">Mycotoxin biosynthesis.</text>
</comment>
<organism evidence="3 4">
    <name type="scientific">Alternaria alternata</name>
    <name type="common">Alternaria rot fungus</name>
    <name type="synonym">Torula alternata</name>
    <dbReference type="NCBI Taxonomy" id="5599"/>
    <lineage>
        <taxon>Eukaryota</taxon>
        <taxon>Fungi</taxon>
        <taxon>Dikarya</taxon>
        <taxon>Ascomycota</taxon>
        <taxon>Pezizomycotina</taxon>
        <taxon>Dothideomycetes</taxon>
        <taxon>Pleosporomycetidae</taxon>
        <taxon>Pleosporales</taxon>
        <taxon>Pleosporineae</taxon>
        <taxon>Pleosporaceae</taxon>
        <taxon>Alternaria</taxon>
        <taxon>Alternaria sect. Alternaria</taxon>
        <taxon>Alternaria alternata complex</taxon>
    </lineage>
</organism>
<sequence>MISARALFLSAPFAACLISAESDCRCGAPAFLAIPQIIDARGSDEPQGVSLMFQNVISNLLVNSTDTAYQAVVYPADFDQNVASSVQNLLDLVEYGLQDCPS</sequence>
<keyword evidence="2" id="KW-0732">Signal</keyword>
<dbReference type="AlphaFoldDB" id="A0A4Q4N1B0"/>
<accession>A0A4Q4N1B0</accession>
<dbReference type="Proteomes" id="UP000291422">
    <property type="component" value="Unassembled WGS sequence"/>
</dbReference>
<evidence type="ECO:0000256" key="1">
    <source>
        <dbReference type="ARBA" id="ARBA00004685"/>
    </source>
</evidence>
<evidence type="ECO:0000313" key="3">
    <source>
        <dbReference type="EMBL" id="RYN67277.1"/>
    </source>
</evidence>